<organism evidence="3 4">
    <name type="scientific">Pocillopora meandrina</name>
    <dbReference type="NCBI Taxonomy" id="46732"/>
    <lineage>
        <taxon>Eukaryota</taxon>
        <taxon>Metazoa</taxon>
        <taxon>Cnidaria</taxon>
        <taxon>Anthozoa</taxon>
        <taxon>Hexacorallia</taxon>
        <taxon>Scleractinia</taxon>
        <taxon>Astrocoeniina</taxon>
        <taxon>Pocilloporidae</taxon>
        <taxon>Pocillopora</taxon>
    </lineage>
</organism>
<dbReference type="EMBL" id="CALNXJ010000001">
    <property type="protein sequence ID" value="CAH3031944.1"/>
    <property type="molecule type" value="Genomic_DNA"/>
</dbReference>
<evidence type="ECO:0000256" key="1">
    <source>
        <dbReference type="SAM" id="Coils"/>
    </source>
</evidence>
<name>A0AAU9VL99_9CNID</name>
<keyword evidence="4" id="KW-1185">Reference proteome</keyword>
<sequence length="311" mass="35201">MDTFLNTCQISLESVRRFMEEADASTPEVNQRLKNFNEVVLILSSLIQDAVVGVDQEWPELARNLCKTLLFGDWMRLTMTMACHSSFFNEVETQQKADETSKLPSHMQTKVDEITEYLKKCQDILKGTDKIIHSLIEKVREAKRANFKGIPDEDIRTLQMDVEDMGYNLEMSKKYLDSAYQAFNQLKADIDAERWSHQVSVAAISTGCLAVLTIGGVALNVNFPTANQTGAVKNFSERLGELETANLALLGIGGAFGAASLTLFIYTYINSFGKRLDEQLARVQSDLQRAQTEYDVQEIQFNKKLKERMKR</sequence>
<proteinExistence type="predicted"/>
<gene>
    <name evidence="3" type="ORF">PMEA_00000785</name>
</gene>
<feature type="coiled-coil region" evidence="1">
    <location>
        <begin position="273"/>
        <end position="300"/>
    </location>
</feature>
<dbReference type="AlphaFoldDB" id="A0AAU9VL99"/>
<keyword evidence="2" id="KW-0472">Membrane</keyword>
<evidence type="ECO:0000313" key="3">
    <source>
        <dbReference type="EMBL" id="CAH3031944.1"/>
    </source>
</evidence>
<protein>
    <submittedName>
        <fullName evidence="3">Uncharacterized protein</fullName>
    </submittedName>
</protein>
<feature type="transmembrane region" description="Helical" evidence="2">
    <location>
        <begin position="247"/>
        <end position="269"/>
    </location>
</feature>
<evidence type="ECO:0000313" key="4">
    <source>
        <dbReference type="Proteomes" id="UP001159428"/>
    </source>
</evidence>
<keyword evidence="1" id="KW-0175">Coiled coil</keyword>
<keyword evidence="2" id="KW-1133">Transmembrane helix</keyword>
<comment type="caution">
    <text evidence="3">The sequence shown here is derived from an EMBL/GenBank/DDBJ whole genome shotgun (WGS) entry which is preliminary data.</text>
</comment>
<dbReference type="Proteomes" id="UP001159428">
    <property type="component" value="Unassembled WGS sequence"/>
</dbReference>
<accession>A0AAU9VL99</accession>
<reference evidence="3 4" key="1">
    <citation type="submission" date="2022-05" db="EMBL/GenBank/DDBJ databases">
        <authorList>
            <consortium name="Genoscope - CEA"/>
            <person name="William W."/>
        </authorList>
    </citation>
    <scope>NUCLEOTIDE SEQUENCE [LARGE SCALE GENOMIC DNA]</scope>
</reference>
<evidence type="ECO:0000256" key="2">
    <source>
        <dbReference type="SAM" id="Phobius"/>
    </source>
</evidence>
<feature type="transmembrane region" description="Helical" evidence="2">
    <location>
        <begin position="199"/>
        <end position="219"/>
    </location>
</feature>
<keyword evidence="2" id="KW-0812">Transmembrane</keyword>